<name>A0A6P8ANL0_PYRGI</name>
<accession>A0A6P8ANL0</accession>
<dbReference type="KEGG" id="pgri:PgNI_11633"/>
<keyword evidence="1" id="KW-1185">Reference proteome</keyword>
<dbReference type="GeneID" id="41966504"/>
<dbReference type="AlphaFoldDB" id="A0A6P8ANL0"/>
<evidence type="ECO:0000313" key="2">
    <source>
        <dbReference type="RefSeq" id="XP_030976494.1"/>
    </source>
</evidence>
<gene>
    <name evidence="2" type="ORF">PgNI_11633</name>
</gene>
<organism evidence="1 2">
    <name type="scientific">Pyricularia grisea</name>
    <name type="common">Crabgrass-specific blast fungus</name>
    <name type="synonym">Magnaporthe grisea</name>
    <dbReference type="NCBI Taxonomy" id="148305"/>
    <lineage>
        <taxon>Eukaryota</taxon>
        <taxon>Fungi</taxon>
        <taxon>Dikarya</taxon>
        <taxon>Ascomycota</taxon>
        <taxon>Pezizomycotina</taxon>
        <taxon>Sordariomycetes</taxon>
        <taxon>Sordariomycetidae</taxon>
        <taxon>Magnaporthales</taxon>
        <taxon>Pyriculariaceae</taxon>
        <taxon>Pyricularia</taxon>
    </lineage>
</organism>
<protein>
    <submittedName>
        <fullName evidence="2">Uncharacterized protein</fullName>
    </submittedName>
</protein>
<dbReference type="RefSeq" id="XP_030976494.1">
    <property type="nucleotide sequence ID" value="XM_031131599.1"/>
</dbReference>
<proteinExistence type="predicted"/>
<reference evidence="1 2" key="1">
    <citation type="journal article" date="2019" name="Mol. Biol. Evol.">
        <title>Blast fungal genomes show frequent chromosomal changes, gene gains and losses, and effector gene turnover.</title>
        <authorList>
            <person name="Gomez Luciano L.B."/>
            <person name="Jason Tsai I."/>
            <person name="Chuma I."/>
            <person name="Tosa Y."/>
            <person name="Chen Y.H."/>
            <person name="Li J.Y."/>
            <person name="Li M.Y."/>
            <person name="Jade Lu M.Y."/>
            <person name="Nakayashiki H."/>
            <person name="Li W.H."/>
        </authorList>
    </citation>
    <scope>NUCLEOTIDE SEQUENCE [LARGE SCALE GENOMIC DNA]</scope>
    <source>
        <strain evidence="1 2">NI907</strain>
    </source>
</reference>
<reference evidence="2" key="3">
    <citation type="submission" date="2025-08" db="UniProtKB">
        <authorList>
            <consortium name="RefSeq"/>
        </authorList>
    </citation>
    <scope>IDENTIFICATION</scope>
    <source>
        <strain evidence="2">NI907</strain>
    </source>
</reference>
<evidence type="ECO:0000313" key="1">
    <source>
        <dbReference type="Proteomes" id="UP000515153"/>
    </source>
</evidence>
<dbReference type="Proteomes" id="UP000515153">
    <property type="component" value="Chromosome V"/>
</dbReference>
<sequence length="31" mass="3435">MYGSSSKYSYEVRWRGGSMALWRAAAHGVVA</sequence>
<reference evidence="2" key="2">
    <citation type="submission" date="2019-10" db="EMBL/GenBank/DDBJ databases">
        <authorList>
            <consortium name="NCBI Genome Project"/>
        </authorList>
    </citation>
    <scope>NUCLEOTIDE SEQUENCE</scope>
    <source>
        <strain evidence="2">NI907</strain>
    </source>
</reference>